<dbReference type="EMBL" id="BAABME010038580">
    <property type="protein sequence ID" value="GAA0166799.1"/>
    <property type="molecule type" value="Genomic_DNA"/>
</dbReference>
<sequence length="175" mass="19708">MSNWLCEDTDGTSLPCHEVLDQSFEGWLSSCLTDSEMELNPDQSSYVHNEANGTQNLQHRTESSNMPERHERESTTMAEHPICIRHNSKFQGKKSFMKTSDTSSTSVVYPFTFLKPCKFSGDMTLKDINRIIHAPPKWQEDPISYSAFSGKPVVAKTKLRTEGGKGSITIMRTKG</sequence>
<organism evidence="1 2">
    <name type="scientific">Lithospermum erythrorhizon</name>
    <name type="common">Purple gromwell</name>
    <name type="synonym">Lithospermum officinale var. erythrorhizon</name>
    <dbReference type="NCBI Taxonomy" id="34254"/>
    <lineage>
        <taxon>Eukaryota</taxon>
        <taxon>Viridiplantae</taxon>
        <taxon>Streptophyta</taxon>
        <taxon>Embryophyta</taxon>
        <taxon>Tracheophyta</taxon>
        <taxon>Spermatophyta</taxon>
        <taxon>Magnoliopsida</taxon>
        <taxon>eudicotyledons</taxon>
        <taxon>Gunneridae</taxon>
        <taxon>Pentapetalae</taxon>
        <taxon>asterids</taxon>
        <taxon>lamiids</taxon>
        <taxon>Boraginales</taxon>
        <taxon>Boraginaceae</taxon>
        <taxon>Boraginoideae</taxon>
        <taxon>Lithospermeae</taxon>
        <taxon>Lithospermum</taxon>
    </lineage>
</organism>
<reference evidence="1 2" key="1">
    <citation type="submission" date="2024-01" db="EMBL/GenBank/DDBJ databases">
        <title>The complete chloroplast genome sequence of Lithospermum erythrorhizon: insights into the phylogenetic relationship among Boraginaceae species and the maternal lineages of purple gromwells.</title>
        <authorList>
            <person name="Okada T."/>
            <person name="Watanabe K."/>
        </authorList>
    </citation>
    <scope>NUCLEOTIDE SEQUENCE [LARGE SCALE GENOMIC DNA]</scope>
</reference>
<keyword evidence="2" id="KW-1185">Reference proteome</keyword>
<dbReference type="GO" id="GO:0007140">
    <property type="term" value="P:male meiotic nuclear division"/>
    <property type="evidence" value="ECO:0007669"/>
    <property type="project" value="InterPro"/>
</dbReference>
<gene>
    <name evidence="1" type="ORF">LIER_43769</name>
</gene>
<accession>A0AAV3QRY3</accession>
<dbReference type="PANTHER" id="PTHR33385">
    <property type="entry name" value="PROTEIN XRI1"/>
    <property type="match status" value="1"/>
</dbReference>
<dbReference type="AlphaFoldDB" id="A0AAV3QRY3"/>
<proteinExistence type="predicted"/>
<protein>
    <recommendedName>
        <fullName evidence="3">Protein XRI1</fullName>
    </recommendedName>
</protein>
<evidence type="ECO:0000313" key="2">
    <source>
        <dbReference type="Proteomes" id="UP001454036"/>
    </source>
</evidence>
<dbReference type="PANTHER" id="PTHR33385:SF4">
    <property type="entry name" value="PROTEIN XRI1"/>
    <property type="match status" value="1"/>
</dbReference>
<name>A0AAV3QRY3_LITER</name>
<comment type="caution">
    <text evidence="1">The sequence shown here is derived from an EMBL/GenBank/DDBJ whole genome shotgun (WGS) entry which is preliminary data.</text>
</comment>
<evidence type="ECO:0008006" key="3">
    <source>
        <dbReference type="Google" id="ProtNLM"/>
    </source>
</evidence>
<evidence type="ECO:0000313" key="1">
    <source>
        <dbReference type="EMBL" id="GAA0166799.1"/>
    </source>
</evidence>
<dbReference type="GO" id="GO:0007143">
    <property type="term" value="P:female meiotic nuclear division"/>
    <property type="evidence" value="ECO:0007669"/>
    <property type="project" value="InterPro"/>
</dbReference>
<dbReference type="InterPro" id="IPR039933">
    <property type="entry name" value="XRI1"/>
</dbReference>
<dbReference type="Proteomes" id="UP001454036">
    <property type="component" value="Unassembled WGS sequence"/>
</dbReference>